<dbReference type="InterPro" id="IPR001888">
    <property type="entry name" value="Transposase_1"/>
</dbReference>
<feature type="region of interest" description="Disordered" evidence="1">
    <location>
        <begin position="124"/>
        <end position="155"/>
    </location>
</feature>
<dbReference type="Proteomes" id="UP001148838">
    <property type="component" value="Unassembled WGS sequence"/>
</dbReference>
<proteinExistence type="predicted"/>
<name>A0ABQ8SSG3_PERAM</name>
<dbReference type="Pfam" id="PF01359">
    <property type="entry name" value="Transposase_1"/>
    <property type="match status" value="1"/>
</dbReference>
<feature type="region of interest" description="Disordered" evidence="1">
    <location>
        <begin position="327"/>
        <end position="416"/>
    </location>
</feature>
<dbReference type="InterPro" id="IPR052709">
    <property type="entry name" value="Transposase-MT_Hybrid"/>
</dbReference>
<sequence>MARGRSAQECFQGLREACGDAALPYRTMARWVKAFREGRDAVHDNLRTGRPRVEDNTVQLLVSMLDADRRWTAHELAAEVGGVGYPMKFQRFNNGTAMQSHRPCWTGTKGKMTTFLDESSLWTKPGLAHTNQPNLKRQSNEWKHPGSSRPKKVRPTQSAVKVMFIVAYDTDGVILHHAVPPRQTANADCYCRFLQHHLRPVLRRKRRYLVVQNPIILNDNARIHTAAAVKDLLRRWQWEILEHPPYSPDMSPCDYELFTKGGQYGTSIKMDALMVYDTFQKFGKSIRRPEFECSGPQLEGPEFECSGPQLEGPEFEYSELSLKNRDIIDNGEPTADPASHRGNESRNERRNEQAHQGRPFRRQKTISSVVKSRRGELLDKTSEVMEKHAEKNKHILTLMDRHAEENKQKRVGGSPG</sequence>
<accession>A0ABQ8SSG3</accession>
<evidence type="ECO:0000313" key="2">
    <source>
        <dbReference type="EMBL" id="KAJ4437127.1"/>
    </source>
</evidence>
<protein>
    <recommendedName>
        <fullName evidence="4">Transposase</fullName>
    </recommendedName>
</protein>
<dbReference type="EMBL" id="JAJSOF020000021">
    <property type="protein sequence ID" value="KAJ4437127.1"/>
    <property type="molecule type" value="Genomic_DNA"/>
</dbReference>
<evidence type="ECO:0000313" key="3">
    <source>
        <dbReference type="Proteomes" id="UP001148838"/>
    </source>
</evidence>
<dbReference type="Gene3D" id="3.30.420.10">
    <property type="entry name" value="Ribonuclease H-like superfamily/Ribonuclease H"/>
    <property type="match status" value="1"/>
</dbReference>
<organism evidence="2 3">
    <name type="scientific">Periplaneta americana</name>
    <name type="common">American cockroach</name>
    <name type="synonym">Blatta americana</name>
    <dbReference type="NCBI Taxonomy" id="6978"/>
    <lineage>
        <taxon>Eukaryota</taxon>
        <taxon>Metazoa</taxon>
        <taxon>Ecdysozoa</taxon>
        <taxon>Arthropoda</taxon>
        <taxon>Hexapoda</taxon>
        <taxon>Insecta</taxon>
        <taxon>Pterygota</taxon>
        <taxon>Neoptera</taxon>
        <taxon>Polyneoptera</taxon>
        <taxon>Dictyoptera</taxon>
        <taxon>Blattodea</taxon>
        <taxon>Blattoidea</taxon>
        <taxon>Blattidae</taxon>
        <taxon>Blattinae</taxon>
        <taxon>Periplaneta</taxon>
    </lineage>
</organism>
<evidence type="ECO:0008006" key="4">
    <source>
        <dbReference type="Google" id="ProtNLM"/>
    </source>
</evidence>
<dbReference type="PANTHER" id="PTHR46060">
    <property type="entry name" value="MARINER MOS1 TRANSPOSASE-LIKE PROTEIN"/>
    <property type="match status" value="1"/>
</dbReference>
<dbReference type="PANTHER" id="PTHR46060:SF1">
    <property type="entry name" value="MARINER MOS1 TRANSPOSASE-LIKE PROTEIN"/>
    <property type="match status" value="1"/>
</dbReference>
<reference evidence="2 3" key="1">
    <citation type="journal article" date="2022" name="Allergy">
        <title>Genome assembly and annotation of Periplaneta americana reveal a comprehensive cockroach allergen profile.</title>
        <authorList>
            <person name="Wang L."/>
            <person name="Xiong Q."/>
            <person name="Saelim N."/>
            <person name="Wang L."/>
            <person name="Nong W."/>
            <person name="Wan A.T."/>
            <person name="Shi M."/>
            <person name="Liu X."/>
            <person name="Cao Q."/>
            <person name="Hui J.H.L."/>
            <person name="Sookrung N."/>
            <person name="Leung T.F."/>
            <person name="Tungtrongchitr A."/>
            <person name="Tsui S.K.W."/>
        </authorList>
    </citation>
    <scope>NUCLEOTIDE SEQUENCE [LARGE SCALE GENOMIC DNA]</scope>
    <source>
        <strain evidence="2">PWHHKU_190912</strain>
    </source>
</reference>
<keyword evidence="3" id="KW-1185">Reference proteome</keyword>
<feature type="compositionally biased region" description="Basic and acidic residues" evidence="1">
    <location>
        <begin position="373"/>
        <end position="408"/>
    </location>
</feature>
<dbReference type="InterPro" id="IPR036397">
    <property type="entry name" value="RNaseH_sf"/>
</dbReference>
<feature type="compositionally biased region" description="Basic and acidic residues" evidence="1">
    <location>
        <begin position="338"/>
        <end position="355"/>
    </location>
</feature>
<evidence type="ECO:0000256" key="1">
    <source>
        <dbReference type="SAM" id="MobiDB-lite"/>
    </source>
</evidence>
<gene>
    <name evidence="2" type="ORF">ANN_17262</name>
</gene>
<comment type="caution">
    <text evidence="2">The sequence shown here is derived from an EMBL/GenBank/DDBJ whole genome shotgun (WGS) entry which is preliminary data.</text>
</comment>